<comment type="caution">
    <text evidence="11">The sequence shown here is derived from an EMBL/GenBank/DDBJ whole genome shotgun (WGS) entry which is preliminary data.</text>
</comment>
<evidence type="ECO:0000256" key="8">
    <source>
        <dbReference type="ARBA" id="ARBA00023136"/>
    </source>
</evidence>
<keyword evidence="12" id="KW-1185">Reference proteome</keyword>
<keyword evidence="7 9" id="KW-1133">Transmembrane helix</keyword>
<evidence type="ECO:0000256" key="5">
    <source>
        <dbReference type="ARBA" id="ARBA00022692"/>
    </source>
</evidence>
<feature type="transmembrane region" description="Helical" evidence="9">
    <location>
        <begin position="65"/>
        <end position="85"/>
    </location>
</feature>
<dbReference type="InterPro" id="IPR035906">
    <property type="entry name" value="MetI-like_sf"/>
</dbReference>
<dbReference type="InterPro" id="IPR010065">
    <property type="entry name" value="AA_ABC_transptr_permease_3TM"/>
</dbReference>
<evidence type="ECO:0000256" key="9">
    <source>
        <dbReference type="RuleBase" id="RU363032"/>
    </source>
</evidence>
<evidence type="ECO:0000256" key="7">
    <source>
        <dbReference type="ARBA" id="ARBA00022989"/>
    </source>
</evidence>
<dbReference type="Proteomes" id="UP001595796">
    <property type="component" value="Unassembled WGS sequence"/>
</dbReference>
<feature type="domain" description="ABC transmembrane type-1" evidence="10">
    <location>
        <begin position="101"/>
        <end position="394"/>
    </location>
</feature>
<dbReference type="PANTHER" id="PTHR30614:SF37">
    <property type="entry name" value="AMINO-ACID ABC TRANSPORTER PERMEASE PROTEIN YHDX-RELATED"/>
    <property type="match status" value="1"/>
</dbReference>
<keyword evidence="6" id="KW-0029">Amino-acid transport</keyword>
<evidence type="ECO:0000256" key="2">
    <source>
        <dbReference type="ARBA" id="ARBA00010072"/>
    </source>
</evidence>
<dbReference type="RefSeq" id="WP_114956276.1">
    <property type="nucleotide sequence ID" value="NZ_JBHSJF010000008.1"/>
</dbReference>
<feature type="transmembrane region" description="Helical" evidence="9">
    <location>
        <begin position="274"/>
        <end position="293"/>
    </location>
</feature>
<comment type="subcellular location">
    <subcellularLocation>
        <location evidence="1">Cell inner membrane</location>
        <topology evidence="1">Multi-pass membrane protein</topology>
    </subcellularLocation>
    <subcellularLocation>
        <location evidence="9">Cell membrane</location>
        <topology evidence="9">Multi-pass membrane protein</topology>
    </subcellularLocation>
</comment>
<dbReference type="NCBIfam" id="TIGR01726">
    <property type="entry name" value="HEQRo_perm_3TM"/>
    <property type="match status" value="1"/>
</dbReference>
<proteinExistence type="inferred from homology"/>
<organism evidence="11 12">
    <name type="scientific">Flaviflagellibacter deserti</name>
    <dbReference type="NCBI Taxonomy" id="2267266"/>
    <lineage>
        <taxon>Bacteria</taxon>
        <taxon>Pseudomonadati</taxon>
        <taxon>Pseudomonadota</taxon>
        <taxon>Alphaproteobacteria</taxon>
        <taxon>Hyphomicrobiales</taxon>
        <taxon>Flaviflagellibacter</taxon>
    </lineage>
</organism>
<dbReference type="Pfam" id="PF00528">
    <property type="entry name" value="BPD_transp_1"/>
    <property type="match status" value="1"/>
</dbReference>
<keyword evidence="4" id="KW-1003">Cell membrane</keyword>
<dbReference type="Gene3D" id="1.10.3720.10">
    <property type="entry name" value="MetI-like"/>
    <property type="match status" value="2"/>
</dbReference>
<protein>
    <submittedName>
        <fullName evidence="11">Amino acid ABC transporter permease</fullName>
    </submittedName>
</protein>
<feature type="transmembrane region" description="Helical" evidence="9">
    <location>
        <begin position="348"/>
        <end position="366"/>
    </location>
</feature>
<feature type="transmembrane region" description="Helical" evidence="9">
    <location>
        <begin position="193"/>
        <end position="212"/>
    </location>
</feature>
<accession>A0ABV9Z6C2</accession>
<dbReference type="PANTHER" id="PTHR30614">
    <property type="entry name" value="MEMBRANE COMPONENT OF AMINO ACID ABC TRANSPORTER"/>
    <property type="match status" value="1"/>
</dbReference>
<evidence type="ECO:0000313" key="11">
    <source>
        <dbReference type="EMBL" id="MFC5069707.1"/>
    </source>
</evidence>
<keyword evidence="8 9" id="KW-0472">Membrane</keyword>
<keyword evidence="3 9" id="KW-0813">Transport</keyword>
<feature type="transmembrane region" description="Helical" evidence="9">
    <location>
        <begin position="34"/>
        <end position="53"/>
    </location>
</feature>
<evidence type="ECO:0000256" key="4">
    <source>
        <dbReference type="ARBA" id="ARBA00022475"/>
    </source>
</evidence>
<dbReference type="SUPFAM" id="SSF161098">
    <property type="entry name" value="MetI-like"/>
    <property type="match status" value="2"/>
</dbReference>
<evidence type="ECO:0000256" key="6">
    <source>
        <dbReference type="ARBA" id="ARBA00022970"/>
    </source>
</evidence>
<evidence type="ECO:0000256" key="1">
    <source>
        <dbReference type="ARBA" id="ARBA00004429"/>
    </source>
</evidence>
<dbReference type="CDD" id="cd06261">
    <property type="entry name" value="TM_PBP2"/>
    <property type="match status" value="2"/>
</dbReference>
<name>A0ABV9Z6C2_9HYPH</name>
<comment type="similarity">
    <text evidence="2">Belongs to the binding-protein-dependent transport system permease family. HisMQ subfamily.</text>
</comment>
<reference evidence="12" key="1">
    <citation type="journal article" date="2019" name="Int. J. Syst. Evol. Microbiol.">
        <title>The Global Catalogue of Microorganisms (GCM) 10K type strain sequencing project: providing services to taxonomists for standard genome sequencing and annotation.</title>
        <authorList>
            <consortium name="The Broad Institute Genomics Platform"/>
            <consortium name="The Broad Institute Genome Sequencing Center for Infectious Disease"/>
            <person name="Wu L."/>
            <person name="Ma J."/>
        </authorList>
    </citation>
    <scope>NUCLEOTIDE SEQUENCE [LARGE SCALE GENOMIC DNA]</scope>
    <source>
        <strain evidence="12">CGMCC 1.16444</strain>
    </source>
</reference>
<dbReference type="InterPro" id="IPR000515">
    <property type="entry name" value="MetI-like"/>
</dbReference>
<feature type="transmembrane region" description="Helical" evidence="9">
    <location>
        <begin position="232"/>
        <end position="254"/>
    </location>
</feature>
<evidence type="ECO:0000259" key="10">
    <source>
        <dbReference type="PROSITE" id="PS50928"/>
    </source>
</evidence>
<keyword evidence="5 9" id="KW-0812">Transmembrane</keyword>
<dbReference type="PROSITE" id="PS50928">
    <property type="entry name" value="ABC_TM1"/>
    <property type="match status" value="1"/>
</dbReference>
<feature type="transmembrane region" description="Helical" evidence="9">
    <location>
        <begin position="372"/>
        <end position="397"/>
    </location>
</feature>
<feature type="transmembrane region" description="Helical" evidence="9">
    <location>
        <begin position="105"/>
        <end position="125"/>
    </location>
</feature>
<sequence length="406" mass="43612">MTADTGIVTHTPSETARLAGPTQPSALNDPKVRAIGYQLVLAIFVIAFGWWITGNVIENLRRANIASGFDFLSGRAGFEILFSLIPFSANESYGRAFFVGLLNTAYVSVIGIILATIIGFTVGIARLSPNFLLRSIATIYVEFFRNIPPLLQLLFWYKAVLALLPSPRAGFVLPGDIFLNNRGLILPKPVAEAGAGIVFAAAVLAIIAAIFVSRWATQRRVLTGATFPTVKVVLALLFGLPCLAFVIMGGPFTMDVPVLQGFNFRGGMVVAPEFMALLLGLSVYTGAFIAEIVRGGILAVSKGQTEAAGSLGLTRTQMLRLVIVPQAMRVIIPPLTNQYLNLTKNSSLAVAIGYPDLVAVFAGTVLNQTGQAIEVIAITMLVYLTMSLLTSALMNWFNLRMALVER</sequence>
<evidence type="ECO:0000256" key="3">
    <source>
        <dbReference type="ARBA" id="ARBA00022448"/>
    </source>
</evidence>
<evidence type="ECO:0000313" key="12">
    <source>
        <dbReference type="Proteomes" id="UP001595796"/>
    </source>
</evidence>
<feature type="transmembrane region" description="Helical" evidence="9">
    <location>
        <begin position="153"/>
        <end position="173"/>
    </location>
</feature>
<dbReference type="InterPro" id="IPR043429">
    <property type="entry name" value="ArtM/GltK/GlnP/TcyL/YhdX-like"/>
</dbReference>
<gene>
    <name evidence="11" type="ORF">ACFPFW_16965</name>
</gene>
<dbReference type="EMBL" id="JBHSJF010000008">
    <property type="protein sequence ID" value="MFC5069707.1"/>
    <property type="molecule type" value="Genomic_DNA"/>
</dbReference>